<dbReference type="Proteomes" id="UP000694420">
    <property type="component" value="Unplaced"/>
</dbReference>
<sequence length="85" mass="9747">CCLGVPFKKHRQSRFSTIIKAPRISGKRVSLSFEAVLSALKIYCLVIISLQGSSQDYMSLLSRENIFKTKCFQLLYNFIWIVIAK</sequence>
<evidence type="ECO:0000313" key="2">
    <source>
        <dbReference type="Proteomes" id="UP000694420"/>
    </source>
</evidence>
<reference evidence="1" key="1">
    <citation type="submission" date="2025-08" db="UniProtKB">
        <authorList>
            <consortium name="Ensembl"/>
        </authorList>
    </citation>
    <scope>IDENTIFICATION</scope>
</reference>
<dbReference type="AlphaFoldDB" id="A0A8C6YL01"/>
<reference evidence="1" key="2">
    <citation type="submission" date="2025-09" db="UniProtKB">
        <authorList>
            <consortium name="Ensembl"/>
        </authorList>
    </citation>
    <scope>IDENTIFICATION</scope>
</reference>
<name>A0A8C6YL01_NOTPE</name>
<keyword evidence="2" id="KW-1185">Reference proteome</keyword>
<protein>
    <submittedName>
        <fullName evidence="1">Uncharacterized protein</fullName>
    </submittedName>
</protein>
<dbReference type="Ensembl" id="ENSNPET00000001588.1">
    <property type="protein sequence ID" value="ENSNPEP00000001562.1"/>
    <property type="gene ID" value="ENSNPEG00000001209.1"/>
</dbReference>
<proteinExistence type="predicted"/>
<evidence type="ECO:0000313" key="1">
    <source>
        <dbReference type="Ensembl" id="ENSNPEP00000001562.1"/>
    </source>
</evidence>
<accession>A0A8C6YL01</accession>
<organism evidence="1 2">
    <name type="scientific">Nothoprocta perdicaria</name>
    <name type="common">Chilean tinamou</name>
    <name type="synonym">Crypturus perdicarius</name>
    <dbReference type="NCBI Taxonomy" id="30464"/>
    <lineage>
        <taxon>Eukaryota</taxon>
        <taxon>Metazoa</taxon>
        <taxon>Chordata</taxon>
        <taxon>Craniata</taxon>
        <taxon>Vertebrata</taxon>
        <taxon>Euteleostomi</taxon>
        <taxon>Archelosauria</taxon>
        <taxon>Archosauria</taxon>
        <taxon>Dinosauria</taxon>
        <taxon>Saurischia</taxon>
        <taxon>Theropoda</taxon>
        <taxon>Coelurosauria</taxon>
        <taxon>Aves</taxon>
        <taxon>Palaeognathae</taxon>
        <taxon>Tinamiformes</taxon>
        <taxon>Tinamidae</taxon>
        <taxon>Nothoprocta</taxon>
    </lineage>
</organism>